<organism evidence="9 10">
    <name type="scientific">Lagenidium giganteum</name>
    <dbReference type="NCBI Taxonomy" id="4803"/>
    <lineage>
        <taxon>Eukaryota</taxon>
        <taxon>Sar</taxon>
        <taxon>Stramenopiles</taxon>
        <taxon>Oomycota</taxon>
        <taxon>Peronosporomycetes</taxon>
        <taxon>Pythiales</taxon>
        <taxon>Pythiaceae</taxon>
    </lineage>
</organism>
<protein>
    <recommendedName>
        <fullName evidence="8">Amidohydrolase-related domain-containing protein</fullName>
    </recommendedName>
</protein>
<feature type="repeat" description="WD" evidence="6">
    <location>
        <begin position="485"/>
        <end position="524"/>
    </location>
</feature>
<dbReference type="InterPro" id="IPR032466">
    <property type="entry name" value="Metal_Hydrolase"/>
</dbReference>
<dbReference type="CDD" id="cd01298">
    <property type="entry name" value="ATZ_TRZ_like"/>
    <property type="match status" value="1"/>
</dbReference>
<dbReference type="GO" id="GO:0016814">
    <property type="term" value="F:hydrolase activity, acting on carbon-nitrogen (but not peptide) bonds, in cyclic amidines"/>
    <property type="evidence" value="ECO:0007669"/>
    <property type="project" value="UniProtKB-ARBA"/>
</dbReference>
<sequence>MAVNNIMHRSKGIDPELFAPPERATPPSNGGSRGGLGLNTPSPQLPGYGGIKGPGYGAYEPQHSNQGSGEHVSLELEHVSGYTGKGKNTIHAHPFDAESYIACMGAAVIIGNVHESHNQELLRAHDEEINVLCMSNSGAFVASAQMPSRRQQERGAAIVVWELSSRREMYELRGFQRPVLRMAFSPDDHFLAASAEDCRVILWDIRTSEVVLSKSFPAAVSIINWGRVEEKCRRPKYTMMFAYSSQLMMGELAYDISGMQYKLEVMPFNMPNVGLSRSYLCAAMTPTNTDVLAGTIAGELVIFNTDASVYRNTIPVSRNGVHSVVSCRATGFVYVGAGDGVLKKLVGNESDWNLVAQVQLVGGITGLSVSPSGSHLFAGTSAGKMYHIVANTLAPIELASSHLGSVTGCAFGDSCDEFATISVDGSVRVWDLSSYHLKSMATETVGGLTIAYSKKQAHPQLITGWADGWIRAYDTSTAQPRWHIANAHRGEVTSLATSDKYVVSGSADGGVSIWSIVSRELVLQFHEHKRSVSQVLVDVSKPHWVHSCGQDRALFIYDLKSQRRIVAQQVREGAFNGCTQRLDSETEIITAGSDGRMLFWDCDVADPVQVLVDPNRLRIACVSVSPSGRFLAACGEDCEVKLFDLRTMRLMSASIGHSEAVNYLSWSPDERQLVSVGSDACVCIWNVYQDDQSSKQTRPVLSSHCHWSFGSTMAKHVADLIITASHVIPVVPRGVVLRNYAIVIGNGRIMAILPQKDAVTQFPGAHVRELPNHIVLPGLVNAHTHAAMTLLRGLSDDKPLCDWLADDIWPAERKFADEDFVRDGCLHATAEMIRGGTTCCNDMYFHTATSAETFAQVGMRATVGIIRTAHAPELLAKYQGHELISMAVAPHAPYTKSEQVLQQFDVISMKHNLSFHTHVHETVAECHDSEHQIKTSMSCHKSDQRCRPLANFKRLGLLSERLICVHMTQLTDDEIDMVAEARTSVVHCPTSNLKLGSGICRVSDLLAKGINVAIGTDGAASNNGLNMFAEMKLAAILAKVATMKSTSVPAITALEMATLNGAKALGLSNEIGSIEVGKRADLTAITCDDIEMIPMYNAISHVVYAAGRELVSDVWINGQCVLRDRQLLTINEQQIKAIARKWQDLILDFHDHLQTKQPSDIHQDPATV</sequence>
<feature type="repeat" description="WD" evidence="6">
    <location>
        <begin position="612"/>
        <end position="653"/>
    </location>
</feature>
<feature type="domain" description="Amidohydrolase-related" evidence="8">
    <location>
        <begin position="774"/>
        <end position="1120"/>
    </location>
</feature>
<dbReference type="Gene3D" id="3.20.20.140">
    <property type="entry name" value="Metal-dependent hydrolases"/>
    <property type="match status" value="1"/>
</dbReference>
<evidence type="ECO:0000256" key="7">
    <source>
        <dbReference type="SAM" id="MobiDB-lite"/>
    </source>
</evidence>
<dbReference type="PROSITE" id="PS50082">
    <property type="entry name" value="WD_REPEATS_2"/>
    <property type="match status" value="5"/>
</dbReference>
<reference evidence="9" key="2">
    <citation type="journal article" date="2023" name="Microbiol Resour">
        <title>Decontamination and Annotation of the Draft Genome Sequence of the Oomycete Lagenidium giganteum ARSEF 373.</title>
        <authorList>
            <person name="Morgan W.R."/>
            <person name="Tartar A."/>
        </authorList>
    </citation>
    <scope>NUCLEOTIDE SEQUENCE</scope>
    <source>
        <strain evidence="9">ARSEF 373</strain>
    </source>
</reference>
<keyword evidence="4" id="KW-0378">Hydrolase</keyword>
<keyword evidence="5" id="KW-0862">Zinc</keyword>
<dbReference type="Pfam" id="PF01979">
    <property type="entry name" value="Amidohydro_1"/>
    <property type="match status" value="1"/>
</dbReference>
<dbReference type="GO" id="GO:0046872">
    <property type="term" value="F:metal ion binding"/>
    <property type="evidence" value="ECO:0007669"/>
    <property type="project" value="UniProtKB-KW"/>
</dbReference>
<dbReference type="GO" id="GO:0019239">
    <property type="term" value="F:deaminase activity"/>
    <property type="evidence" value="ECO:0007669"/>
    <property type="project" value="UniProtKB-ARBA"/>
</dbReference>
<proteinExistence type="predicted"/>
<dbReference type="EMBL" id="DAKRPA010000213">
    <property type="protein sequence ID" value="DAZ95224.1"/>
    <property type="molecule type" value="Genomic_DNA"/>
</dbReference>
<evidence type="ECO:0000256" key="6">
    <source>
        <dbReference type="PROSITE-ProRule" id="PRU00221"/>
    </source>
</evidence>
<feature type="repeat" description="WD" evidence="6">
    <location>
        <begin position="172"/>
        <end position="213"/>
    </location>
</feature>
<dbReference type="InterPro" id="IPR036322">
    <property type="entry name" value="WD40_repeat_dom_sf"/>
</dbReference>
<feature type="repeat" description="WD" evidence="6">
    <location>
        <begin position="399"/>
        <end position="434"/>
    </location>
</feature>
<keyword evidence="2" id="KW-0479">Metal-binding</keyword>
<dbReference type="PROSITE" id="PS00678">
    <property type="entry name" value="WD_REPEATS_1"/>
    <property type="match status" value="2"/>
</dbReference>
<comment type="caution">
    <text evidence="9">The sequence shown here is derived from an EMBL/GenBank/DDBJ whole genome shotgun (WGS) entry which is preliminary data.</text>
</comment>
<dbReference type="SUPFAM" id="SSF51556">
    <property type="entry name" value="Metallo-dependent hydrolases"/>
    <property type="match status" value="1"/>
</dbReference>
<reference evidence="9" key="1">
    <citation type="submission" date="2022-11" db="EMBL/GenBank/DDBJ databases">
        <authorList>
            <person name="Morgan W.R."/>
            <person name="Tartar A."/>
        </authorList>
    </citation>
    <scope>NUCLEOTIDE SEQUENCE</scope>
    <source>
        <strain evidence="9">ARSEF 373</strain>
    </source>
</reference>
<keyword evidence="1 6" id="KW-0853">WD repeat</keyword>
<evidence type="ECO:0000313" key="10">
    <source>
        <dbReference type="Proteomes" id="UP001146120"/>
    </source>
</evidence>
<dbReference type="Gene3D" id="2.30.40.10">
    <property type="entry name" value="Urease, subunit C, domain 1"/>
    <property type="match status" value="1"/>
</dbReference>
<accession>A0AAV2YQ17</accession>
<dbReference type="Proteomes" id="UP001146120">
    <property type="component" value="Unassembled WGS sequence"/>
</dbReference>
<dbReference type="PROSITE" id="PS50294">
    <property type="entry name" value="WD_REPEATS_REGION"/>
    <property type="match status" value="4"/>
</dbReference>
<dbReference type="InterPro" id="IPR006680">
    <property type="entry name" value="Amidohydro-rel"/>
</dbReference>
<keyword evidence="3" id="KW-0677">Repeat</keyword>
<dbReference type="SUPFAM" id="SSF50978">
    <property type="entry name" value="WD40 repeat-like"/>
    <property type="match status" value="2"/>
</dbReference>
<dbReference type="PANTHER" id="PTHR43794">
    <property type="entry name" value="AMINOHYDROLASE SSNA-RELATED"/>
    <property type="match status" value="1"/>
</dbReference>
<dbReference type="SUPFAM" id="SSF51338">
    <property type="entry name" value="Composite domain of metallo-dependent hydrolases"/>
    <property type="match status" value="1"/>
</dbReference>
<feature type="region of interest" description="Disordered" evidence="7">
    <location>
        <begin position="1"/>
        <end position="41"/>
    </location>
</feature>
<evidence type="ECO:0000256" key="2">
    <source>
        <dbReference type="ARBA" id="ARBA00022723"/>
    </source>
</evidence>
<evidence type="ECO:0000256" key="5">
    <source>
        <dbReference type="ARBA" id="ARBA00022833"/>
    </source>
</evidence>
<dbReference type="InterPro" id="IPR050287">
    <property type="entry name" value="MTA/SAH_deaminase"/>
</dbReference>
<dbReference type="AlphaFoldDB" id="A0AAV2YQ17"/>
<name>A0AAV2YQ17_9STRA</name>
<dbReference type="InterPro" id="IPR011059">
    <property type="entry name" value="Metal-dep_hydrolase_composite"/>
</dbReference>
<feature type="repeat" description="WD" evidence="6">
    <location>
        <begin position="654"/>
        <end position="695"/>
    </location>
</feature>
<evidence type="ECO:0000256" key="4">
    <source>
        <dbReference type="ARBA" id="ARBA00022801"/>
    </source>
</evidence>
<dbReference type="PANTHER" id="PTHR43794:SF11">
    <property type="entry name" value="AMIDOHYDROLASE-RELATED DOMAIN-CONTAINING PROTEIN"/>
    <property type="match status" value="1"/>
</dbReference>
<dbReference type="SMART" id="SM00320">
    <property type="entry name" value="WD40"/>
    <property type="match status" value="8"/>
</dbReference>
<dbReference type="InterPro" id="IPR015943">
    <property type="entry name" value="WD40/YVTN_repeat-like_dom_sf"/>
</dbReference>
<dbReference type="InterPro" id="IPR019775">
    <property type="entry name" value="WD40_repeat_CS"/>
</dbReference>
<dbReference type="Pfam" id="PF00400">
    <property type="entry name" value="WD40"/>
    <property type="match status" value="5"/>
</dbReference>
<keyword evidence="10" id="KW-1185">Reference proteome</keyword>
<evidence type="ECO:0000256" key="3">
    <source>
        <dbReference type="ARBA" id="ARBA00022737"/>
    </source>
</evidence>
<dbReference type="Gene3D" id="2.130.10.10">
    <property type="entry name" value="YVTN repeat-like/Quinoprotein amine dehydrogenase"/>
    <property type="match status" value="4"/>
</dbReference>
<dbReference type="InterPro" id="IPR001680">
    <property type="entry name" value="WD40_rpt"/>
</dbReference>
<evidence type="ECO:0000313" key="9">
    <source>
        <dbReference type="EMBL" id="DAZ95224.1"/>
    </source>
</evidence>
<gene>
    <name evidence="9" type="ORF">N0F65_003459</name>
</gene>
<dbReference type="FunFam" id="3.20.20.140:FF:000014">
    <property type="entry name" value="5-methylthioadenosine/S-adenosylhomocysteine deaminase"/>
    <property type="match status" value="1"/>
</dbReference>
<evidence type="ECO:0000259" key="8">
    <source>
        <dbReference type="Pfam" id="PF01979"/>
    </source>
</evidence>
<dbReference type="CDD" id="cd00200">
    <property type="entry name" value="WD40"/>
    <property type="match status" value="1"/>
</dbReference>
<evidence type="ECO:0000256" key="1">
    <source>
        <dbReference type="ARBA" id="ARBA00022574"/>
    </source>
</evidence>